<dbReference type="InterPro" id="IPR036388">
    <property type="entry name" value="WH-like_DNA-bd_sf"/>
</dbReference>
<sequence length="104" mass="11946">MFSQKLLIQDICSAVKHLQENKGADIEQILAYIQCNTNGEDVKKSSVQIGLKKAINNNLLVEIEKGKYKLNVDDITEQQLDEIDYSTEDVVESSCRRRRSRKCR</sequence>
<proteinExistence type="predicted"/>
<dbReference type="GO" id="GO:0006334">
    <property type="term" value="P:nucleosome assembly"/>
    <property type="evidence" value="ECO:0007669"/>
    <property type="project" value="InterPro"/>
</dbReference>
<feature type="non-terminal residue" evidence="2">
    <location>
        <position position="104"/>
    </location>
</feature>
<dbReference type="SUPFAM" id="SSF46785">
    <property type="entry name" value="Winged helix' DNA-binding domain"/>
    <property type="match status" value="1"/>
</dbReference>
<dbReference type="PROSITE" id="PS51504">
    <property type="entry name" value="H15"/>
    <property type="match status" value="1"/>
</dbReference>
<dbReference type="GO" id="GO:0000786">
    <property type="term" value="C:nucleosome"/>
    <property type="evidence" value="ECO:0007669"/>
    <property type="project" value="InterPro"/>
</dbReference>
<gene>
    <name evidence="2" type="ORF">g.5827</name>
</gene>
<dbReference type="Pfam" id="PF00538">
    <property type="entry name" value="Linker_histone"/>
    <property type="match status" value="1"/>
</dbReference>
<evidence type="ECO:0000313" key="2">
    <source>
        <dbReference type="EMBL" id="JAS15588.1"/>
    </source>
</evidence>
<dbReference type="InterPro" id="IPR036390">
    <property type="entry name" value="WH_DNA-bd_sf"/>
</dbReference>
<organism evidence="2">
    <name type="scientific">Clastoptera arizonana</name>
    <name type="common">Arizona spittle bug</name>
    <dbReference type="NCBI Taxonomy" id="38151"/>
    <lineage>
        <taxon>Eukaryota</taxon>
        <taxon>Metazoa</taxon>
        <taxon>Ecdysozoa</taxon>
        <taxon>Arthropoda</taxon>
        <taxon>Hexapoda</taxon>
        <taxon>Insecta</taxon>
        <taxon>Pterygota</taxon>
        <taxon>Neoptera</taxon>
        <taxon>Paraneoptera</taxon>
        <taxon>Hemiptera</taxon>
        <taxon>Auchenorrhyncha</taxon>
        <taxon>Cercopoidea</taxon>
        <taxon>Clastopteridae</taxon>
        <taxon>Clastoptera</taxon>
    </lineage>
</organism>
<evidence type="ECO:0000259" key="1">
    <source>
        <dbReference type="PROSITE" id="PS51504"/>
    </source>
</evidence>
<dbReference type="InterPro" id="IPR005818">
    <property type="entry name" value="Histone_H1/H5_H15"/>
</dbReference>
<reference evidence="2" key="1">
    <citation type="submission" date="2015-12" db="EMBL/GenBank/DDBJ databases">
        <title>De novo transcriptome assembly of four potential Pierce s Disease insect vectors from Arizona vineyards.</title>
        <authorList>
            <person name="Tassone E.E."/>
        </authorList>
    </citation>
    <scope>NUCLEOTIDE SEQUENCE</scope>
</reference>
<dbReference type="EMBL" id="GEDC01021710">
    <property type="protein sequence ID" value="JAS15588.1"/>
    <property type="molecule type" value="Transcribed_RNA"/>
</dbReference>
<feature type="domain" description="H15" evidence="1">
    <location>
        <begin position="1"/>
        <end position="72"/>
    </location>
</feature>
<dbReference type="GO" id="GO:0003677">
    <property type="term" value="F:DNA binding"/>
    <property type="evidence" value="ECO:0007669"/>
    <property type="project" value="InterPro"/>
</dbReference>
<accession>A0A1B6CQE2</accession>
<protein>
    <recommendedName>
        <fullName evidence="1">H15 domain-containing protein</fullName>
    </recommendedName>
</protein>
<dbReference type="AlphaFoldDB" id="A0A1B6CQE2"/>
<dbReference type="Gene3D" id="1.10.10.10">
    <property type="entry name" value="Winged helix-like DNA-binding domain superfamily/Winged helix DNA-binding domain"/>
    <property type="match status" value="1"/>
</dbReference>
<name>A0A1B6CQE2_9HEMI</name>